<protein>
    <submittedName>
        <fullName evidence="2">HPr family phosphocarrier protein</fullName>
    </submittedName>
</protein>
<dbReference type="Pfam" id="PF00381">
    <property type="entry name" value="PTS-HPr"/>
    <property type="match status" value="1"/>
</dbReference>
<dbReference type="RefSeq" id="WP_147618098.1">
    <property type="nucleotide sequence ID" value="NZ_JACOQH010000002.1"/>
</dbReference>
<dbReference type="Proteomes" id="UP000621540">
    <property type="component" value="Unassembled WGS sequence"/>
</dbReference>
<evidence type="ECO:0000259" key="1">
    <source>
        <dbReference type="PROSITE" id="PS51350"/>
    </source>
</evidence>
<evidence type="ECO:0000313" key="3">
    <source>
        <dbReference type="Proteomes" id="UP000621540"/>
    </source>
</evidence>
<keyword evidence="3" id="KW-1185">Reference proteome</keyword>
<comment type="caution">
    <text evidence="2">The sequence shown here is derived from an EMBL/GenBank/DDBJ whole genome shotgun (WGS) entry which is preliminary data.</text>
</comment>
<dbReference type="EMBL" id="JACOQH010000002">
    <property type="protein sequence ID" value="MBC5753147.1"/>
    <property type="molecule type" value="Genomic_DNA"/>
</dbReference>
<evidence type="ECO:0000313" key="2">
    <source>
        <dbReference type="EMBL" id="MBC5753147.1"/>
    </source>
</evidence>
<organism evidence="2 3">
    <name type="scientific">Roseburia yibonii</name>
    <dbReference type="NCBI Taxonomy" id="2763063"/>
    <lineage>
        <taxon>Bacteria</taxon>
        <taxon>Bacillati</taxon>
        <taxon>Bacillota</taxon>
        <taxon>Clostridia</taxon>
        <taxon>Lachnospirales</taxon>
        <taxon>Lachnospiraceae</taxon>
        <taxon>Roseburia</taxon>
    </lineage>
</organism>
<gene>
    <name evidence="2" type="ORF">H8Z76_03740</name>
</gene>
<accession>A0ABR7I8B2</accession>
<sequence length="78" mass="8641">MKKVNVLLNSPEKVGKFIQILQKFNCNFDLESGRGCVDAKSMIGVMSLNLKKCAQLSIHADDAEAGKIIQNIQDYVVE</sequence>
<dbReference type="PROSITE" id="PS51350">
    <property type="entry name" value="PTS_HPR_DOM"/>
    <property type="match status" value="1"/>
</dbReference>
<reference evidence="2 3" key="1">
    <citation type="submission" date="2020-08" db="EMBL/GenBank/DDBJ databases">
        <title>Genome public.</title>
        <authorList>
            <person name="Liu C."/>
            <person name="Sun Q."/>
        </authorList>
    </citation>
    <scope>NUCLEOTIDE SEQUENCE [LARGE SCALE GENOMIC DNA]</scope>
    <source>
        <strain evidence="2 3">BX0805</strain>
    </source>
</reference>
<dbReference type="InterPro" id="IPR035895">
    <property type="entry name" value="HPr-like_sf"/>
</dbReference>
<dbReference type="InterPro" id="IPR000032">
    <property type="entry name" value="HPr-like"/>
</dbReference>
<name>A0ABR7I8B2_9FIRM</name>
<dbReference type="Gene3D" id="3.30.1340.10">
    <property type="entry name" value="HPr-like"/>
    <property type="match status" value="1"/>
</dbReference>
<proteinExistence type="predicted"/>
<dbReference type="SUPFAM" id="SSF55594">
    <property type="entry name" value="HPr-like"/>
    <property type="match status" value="1"/>
</dbReference>
<feature type="domain" description="HPr" evidence="1">
    <location>
        <begin position="1"/>
        <end position="78"/>
    </location>
</feature>